<evidence type="ECO:0000313" key="4">
    <source>
        <dbReference type="Proteomes" id="UP000053718"/>
    </source>
</evidence>
<dbReference type="InterPro" id="IPR001387">
    <property type="entry name" value="Cro/C1-type_HTH"/>
</dbReference>
<sequence length="381" mass="43256">MAEALVNPQLLSWARQRAGFAVADIASKLKVPAEKIDAWESGLQKPSFSAAQKFAAKTYIPFGFLFLDAPPEEQLPLPDLRTVGDHPLGGYSLELRDTILIATERQDWYRDYCLSEARDTIDWIDSCSINDLVSTLATTQMLLGSQFSERPRQFEEYLRQLIHRIEDIGALVMRNSVVGNSTSRHLSADEFRGFAITDDYAPVIFINASDAPQAQLFTLIHEFAHLLVGESGVSDLSPKNTNHVEKFCNRIAAEFLVPSNEFQAVWQHELEDWRRNLPDLALHFHVSQWVIARRALEFDYIDSATFWTFYREVLNAHNKKKQDQAGGPSYYQLISTRYSRKLARAVASEALSGRMLLRDAHHLIGVKPDSLKNFADKVLGW</sequence>
<organism evidence="3 4">
    <name type="scientific">Pseudidiomarina atlantica</name>
    <dbReference type="NCBI Taxonomy" id="1517416"/>
    <lineage>
        <taxon>Bacteria</taxon>
        <taxon>Pseudomonadati</taxon>
        <taxon>Pseudomonadota</taxon>
        <taxon>Gammaproteobacteria</taxon>
        <taxon>Alteromonadales</taxon>
        <taxon>Idiomarinaceae</taxon>
        <taxon>Pseudidiomarina</taxon>
    </lineage>
</organism>
<proteinExistence type="inferred from homology"/>
<dbReference type="InterPro" id="IPR052345">
    <property type="entry name" value="Rad_response_metalloprotease"/>
</dbReference>
<dbReference type="Proteomes" id="UP000053718">
    <property type="component" value="Unassembled WGS sequence"/>
</dbReference>
<accession>A0A094IQR6</accession>
<name>A0A094IQR6_9GAMM</name>
<dbReference type="STRING" id="1517416.IDAT_03635"/>
<dbReference type="GO" id="GO:0003677">
    <property type="term" value="F:DNA binding"/>
    <property type="evidence" value="ECO:0007669"/>
    <property type="project" value="InterPro"/>
</dbReference>
<protein>
    <recommendedName>
        <fullName evidence="2">IrrE N-terminal-like domain-containing protein</fullName>
    </recommendedName>
</protein>
<feature type="domain" description="IrrE N-terminal-like" evidence="2">
    <location>
        <begin position="169"/>
        <end position="294"/>
    </location>
</feature>
<dbReference type="OrthoDB" id="9796786at2"/>
<dbReference type="Gene3D" id="1.10.10.2910">
    <property type="match status" value="1"/>
</dbReference>
<dbReference type="AlphaFoldDB" id="A0A094IQR6"/>
<evidence type="ECO:0000256" key="1">
    <source>
        <dbReference type="ARBA" id="ARBA00007227"/>
    </source>
</evidence>
<evidence type="ECO:0000313" key="3">
    <source>
        <dbReference type="EMBL" id="KFZ29452.1"/>
    </source>
</evidence>
<comment type="similarity">
    <text evidence="1">Belongs to the short-chain fatty acyl-CoA assimilation regulator (ScfR) family.</text>
</comment>
<dbReference type="EMBL" id="JPIN01000002">
    <property type="protein sequence ID" value="KFZ29452.1"/>
    <property type="molecule type" value="Genomic_DNA"/>
</dbReference>
<keyword evidence="4" id="KW-1185">Reference proteome</keyword>
<dbReference type="eggNOG" id="COG2856">
    <property type="taxonomic scope" value="Bacteria"/>
</dbReference>
<dbReference type="PANTHER" id="PTHR43236:SF2">
    <property type="entry name" value="BLL0069 PROTEIN"/>
    <property type="match status" value="1"/>
</dbReference>
<dbReference type="RefSeq" id="WP_034730576.1">
    <property type="nucleotide sequence ID" value="NZ_JPIN01000002.1"/>
</dbReference>
<dbReference type="CDD" id="cd00093">
    <property type="entry name" value="HTH_XRE"/>
    <property type="match status" value="1"/>
</dbReference>
<gene>
    <name evidence="3" type="ORF">IDAT_03635</name>
</gene>
<dbReference type="SUPFAM" id="SSF47413">
    <property type="entry name" value="lambda repressor-like DNA-binding domains"/>
    <property type="match status" value="1"/>
</dbReference>
<evidence type="ECO:0000259" key="2">
    <source>
        <dbReference type="Pfam" id="PF06114"/>
    </source>
</evidence>
<comment type="caution">
    <text evidence="3">The sequence shown here is derived from an EMBL/GenBank/DDBJ whole genome shotgun (WGS) entry which is preliminary data.</text>
</comment>
<dbReference type="Pfam" id="PF06114">
    <property type="entry name" value="Peptidase_M78"/>
    <property type="match status" value="1"/>
</dbReference>
<dbReference type="InterPro" id="IPR010982">
    <property type="entry name" value="Lambda_DNA-bd_dom_sf"/>
</dbReference>
<reference evidence="3 4" key="1">
    <citation type="submission" date="2014-06" db="EMBL/GenBank/DDBJ databases">
        <title>Draft genome sequence of Idiomarina sp. MCCC 1A10513.</title>
        <authorList>
            <person name="Du J."/>
            <person name="Lai Q."/>
            <person name="Shao Z."/>
        </authorList>
    </citation>
    <scope>NUCLEOTIDE SEQUENCE [LARGE SCALE GENOMIC DNA]</scope>
    <source>
        <strain evidence="3 4">MCCC 1A10513</strain>
    </source>
</reference>
<dbReference type="PANTHER" id="PTHR43236">
    <property type="entry name" value="ANTITOXIN HIGA1"/>
    <property type="match status" value="1"/>
</dbReference>
<dbReference type="InterPro" id="IPR010359">
    <property type="entry name" value="IrrE_HExxH"/>
</dbReference>